<evidence type="ECO:0000313" key="7">
    <source>
        <dbReference type="Proteomes" id="UP000182836"/>
    </source>
</evidence>
<evidence type="ECO:0000256" key="3">
    <source>
        <dbReference type="SAM" id="Phobius"/>
    </source>
</evidence>
<feature type="domain" description="DUF4349" evidence="5">
    <location>
        <begin position="67"/>
        <end position="283"/>
    </location>
</feature>
<feature type="transmembrane region" description="Helical" evidence="3">
    <location>
        <begin position="260"/>
        <end position="285"/>
    </location>
</feature>
<accession>A0A1G8LFL6</accession>
<evidence type="ECO:0000256" key="1">
    <source>
        <dbReference type="SAM" id="Coils"/>
    </source>
</evidence>
<keyword evidence="3" id="KW-1133">Transmembrane helix</keyword>
<protein>
    <recommendedName>
        <fullName evidence="5">DUF4349 domain-containing protein</fullName>
    </recommendedName>
</protein>
<evidence type="ECO:0000256" key="2">
    <source>
        <dbReference type="SAM" id="MobiDB-lite"/>
    </source>
</evidence>
<dbReference type="GeneID" id="42303818"/>
<evidence type="ECO:0000313" key="6">
    <source>
        <dbReference type="EMBL" id="SDI54486.1"/>
    </source>
</evidence>
<dbReference type="EMBL" id="FNED01000005">
    <property type="protein sequence ID" value="SDI54486.1"/>
    <property type="molecule type" value="Genomic_DNA"/>
</dbReference>
<feature type="compositionally biased region" description="Polar residues" evidence="2">
    <location>
        <begin position="29"/>
        <end position="56"/>
    </location>
</feature>
<dbReference type="PROSITE" id="PS51257">
    <property type="entry name" value="PROKAR_LIPOPROTEIN"/>
    <property type="match status" value="1"/>
</dbReference>
<reference evidence="6 7" key="1">
    <citation type="submission" date="2016-10" db="EMBL/GenBank/DDBJ databases">
        <authorList>
            <person name="de Groot N.N."/>
        </authorList>
    </citation>
    <scope>NUCLEOTIDE SEQUENCE [LARGE SCALE GENOMIC DNA]</scope>
    <source>
        <strain evidence="6 7">DSM 2895</strain>
    </source>
</reference>
<feature type="chain" id="PRO_5038838702" description="DUF4349 domain-containing protein" evidence="4">
    <location>
        <begin position="27"/>
        <end position="296"/>
    </location>
</feature>
<dbReference type="OrthoDB" id="5381491at2"/>
<feature type="signal peptide" evidence="4">
    <location>
        <begin position="1"/>
        <end position="26"/>
    </location>
</feature>
<evidence type="ECO:0000256" key="4">
    <source>
        <dbReference type="SAM" id="SignalP"/>
    </source>
</evidence>
<organism evidence="6 7">
    <name type="scientific">Aneurinibacillus migulanus</name>
    <name type="common">Bacillus migulanus</name>
    <dbReference type="NCBI Taxonomy" id="47500"/>
    <lineage>
        <taxon>Bacteria</taxon>
        <taxon>Bacillati</taxon>
        <taxon>Bacillota</taxon>
        <taxon>Bacilli</taxon>
        <taxon>Bacillales</taxon>
        <taxon>Paenibacillaceae</taxon>
        <taxon>Aneurinibacillus group</taxon>
        <taxon>Aneurinibacillus</taxon>
    </lineage>
</organism>
<feature type="coiled-coil region" evidence="1">
    <location>
        <begin position="185"/>
        <end position="212"/>
    </location>
</feature>
<dbReference type="Proteomes" id="UP000182836">
    <property type="component" value="Unassembled WGS sequence"/>
</dbReference>
<keyword evidence="4" id="KW-0732">Signal</keyword>
<dbReference type="RefSeq" id="WP_052812389.1">
    <property type="nucleotide sequence ID" value="NZ_BJOA01000065.1"/>
</dbReference>
<evidence type="ECO:0000259" key="5">
    <source>
        <dbReference type="Pfam" id="PF14257"/>
    </source>
</evidence>
<name>A0A1G8LFL6_ANEMI</name>
<dbReference type="AlphaFoldDB" id="A0A1G8LFL6"/>
<proteinExistence type="predicted"/>
<keyword evidence="3" id="KW-0472">Membrane</keyword>
<keyword evidence="1" id="KW-0175">Coiled coil</keyword>
<feature type="region of interest" description="Disordered" evidence="2">
    <location>
        <begin position="29"/>
        <end position="58"/>
    </location>
</feature>
<sequence>MVNRSRSKIWMILGLISILLTAGCGASNQNPDSSMTDTSQSQITEIADNTNPNTAPSEKKQAGMAAMMVYQAELGLNVKDFATSQKSLTQLVEKMNGYIVEASSYNQGEGDSLLNGDFRIRIPNTKFNTFLEETEKLALKVTNRTIQGRDVTEEYIDLEARLASKQVLEKQLLGFMKNAQKTSDLLQIAQDVNKVQTEIEQLKGKMKYLKNQSDFATVTIHMTESKAVLPSLSDNPVSTWDKTKQQFMNSIKFMVDSASALFVVIVGTSPLLLFIGAIVAGIIYWKKRKDKKDESL</sequence>
<dbReference type="Pfam" id="PF14257">
    <property type="entry name" value="DUF4349"/>
    <property type="match status" value="1"/>
</dbReference>
<dbReference type="InterPro" id="IPR025645">
    <property type="entry name" value="DUF4349"/>
</dbReference>
<keyword evidence="3" id="KW-0812">Transmembrane</keyword>
<gene>
    <name evidence="6" type="ORF">SAMN04487909_10555</name>
</gene>